<keyword evidence="2 7" id="KW-0028">Amino-acid biosynthesis</keyword>
<dbReference type="InterPro" id="IPR016163">
    <property type="entry name" value="Ald_DH_C"/>
</dbReference>
<dbReference type="SUPFAM" id="SSF53720">
    <property type="entry name" value="ALDH-like"/>
    <property type="match status" value="1"/>
</dbReference>
<dbReference type="InterPro" id="IPR020593">
    <property type="entry name" value="G-glutamylP_reductase_CS"/>
</dbReference>
<evidence type="ECO:0000256" key="5">
    <source>
        <dbReference type="ARBA" id="ARBA00023002"/>
    </source>
</evidence>
<evidence type="ECO:0000313" key="10">
    <source>
        <dbReference type="Proteomes" id="UP000318437"/>
    </source>
</evidence>
<dbReference type="GO" id="GO:0055129">
    <property type="term" value="P:L-proline biosynthetic process"/>
    <property type="evidence" value="ECO:0007669"/>
    <property type="project" value="UniProtKB-UniRule"/>
</dbReference>
<evidence type="ECO:0000256" key="2">
    <source>
        <dbReference type="ARBA" id="ARBA00022605"/>
    </source>
</evidence>
<comment type="function">
    <text evidence="7">Catalyzes the NADPH-dependent reduction of L-glutamate 5-phosphate into L-glutamate 5-semialdehyde and phosphate. The product spontaneously undergoes cyclization to form 1-pyrroline-5-carboxylate.</text>
</comment>
<dbReference type="GO" id="GO:0004350">
    <property type="term" value="F:glutamate-5-semialdehyde dehydrogenase activity"/>
    <property type="evidence" value="ECO:0007669"/>
    <property type="project" value="UniProtKB-UniRule"/>
</dbReference>
<gene>
    <name evidence="7 9" type="primary">proA</name>
    <name evidence="9" type="ORF">Pla144_18050</name>
</gene>
<dbReference type="InterPro" id="IPR000965">
    <property type="entry name" value="GPR_dom"/>
</dbReference>
<dbReference type="GO" id="GO:0005737">
    <property type="term" value="C:cytoplasm"/>
    <property type="evidence" value="ECO:0007669"/>
    <property type="project" value="UniProtKB-SubCell"/>
</dbReference>
<keyword evidence="10" id="KW-1185">Reference proteome</keyword>
<organism evidence="9 10">
    <name type="scientific">Bythopirellula polymerisocia</name>
    <dbReference type="NCBI Taxonomy" id="2528003"/>
    <lineage>
        <taxon>Bacteria</taxon>
        <taxon>Pseudomonadati</taxon>
        <taxon>Planctomycetota</taxon>
        <taxon>Planctomycetia</taxon>
        <taxon>Pirellulales</taxon>
        <taxon>Lacipirellulaceae</taxon>
        <taxon>Bythopirellula</taxon>
    </lineage>
</organism>
<proteinExistence type="inferred from homology"/>
<evidence type="ECO:0000256" key="7">
    <source>
        <dbReference type="HAMAP-Rule" id="MF_00412"/>
    </source>
</evidence>
<feature type="domain" description="Aldehyde dehydrogenase" evidence="8">
    <location>
        <begin position="370"/>
        <end position="439"/>
    </location>
</feature>
<dbReference type="PANTHER" id="PTHR11063">
    <property type="entry name" value="GLUTAMATE SEMIALDEHYDE DEHYDROGENASE"/>
    <property type="match status" value="1"/>
</dbReference>
<evidence type="ECO:0000256" key="4">
    <source>
        <dbReference type="ARBA" id="ARBA00022857"/>
    </source>
</evidence>
<comment type="similarity">
    <text evidence="7">Belongs to the gamma-glutamyl phosphate reductase family.</text>
</comment>
<dbReference type="InterPro" id="IPR016161">
    <property type="entry name" value="Ald_DH/histidinol_DH"/>
</dbReference>
<dbReference type="NCBIfam" id="NF001221">
    <property type="entry name" value="PRK00197.1"/>
    <property type="match status" value="1"/>
</dbReference>
<dbReference type="CDD" id="cd07079">
    <property type="entry name" value="ALDH_F18-19_ProA-GPR"/>
    <property type="match status" value="1"/>
</dbReference>
<comment type="pathway">
    <text evidence="1 7">Amino-acid biosynthesis; L-proline biosynthesis; L-glutamate 5-semialdehyde from L-glutamate: step 2/2.</text>
</comment>
<comment type="caution">
    <text evidence="9">The sequence shown here is derived from an EMBL/GenBank/DDBJ whole genome shotgun (WGS) entry which is preliminary data.</text>
</comment>
<sequence>MAFDGPRWLLREFIDVDPIGGLGDTGVRKASQEKKPSDTLFPRMRILEKTTTEVPPLGDPQLGDYCRRIAQQAQAASVKLAQLSGEAKIAWLRLSAESLRAESKAIVQANDQDLEAAPGYGLTDAAIDRLRLTPDRIESIAVALEQVAQLADPIGKVIDSTVRPNGLVINKIRVPLGVVFFVYESRPNVTADAAAICVKAGNAVILRGGKEAIHSSQAIVDIMRAAARKTRVPADAVQLVDTTDREAVGHFLRLPDYIDVAIPRGGEGLIRRVAAEAQMPVIKHFTGNCHVYVDAAADMNMATEILVNSKCQRMGVCNAAESLLVHADIASEFLPLAATALEKHGIEIRGDDRTCELVPNASIATEEDYATEFLGPTISARVVGSVAEAIEHINRYGSGHTDAIVTNNLLAAQEFTAQVDSAAVMVNASTRFNDGGEFGLGAEIGISTDKFHARGPCGIEELTSYKYVVYGRGQTRK</sequence>
<dbReference type="Gene3D" id="3.40.605.10">
    <property type="entry name" value="Aldehyde Dehydrogenase, Chain A, domain 1"/>
    <property type="match status" value="1"/>
</dbReference>
<dbReference type="PROSITE" id="PS01223">
    <property type="entry name" value="PROA"/>
    <property type="match status" value="1"/>
</dbReference>
<keyword evidence="7" id="KW-0963">Cytoplasm</keyword>
<keyword evidence="5 7" id="KW-0560">Oxidoreductase</keyword>
<dbReference type="InterPro" id="IPR016162">
    <property type="entry name" value="Ald_DH_N"/>
</dbReference>
<dbReference type="InterPro" id="IPR015590">
    <property type="entry name" value="Aldehyde_DH_dom"/>
</dbReference>
<keyword evidence="3 7" id="KW-0641">Proline biosynthesis</keyword>
<keyword evidence="4 7" id="KW-0521">NADP</keyword>
<comment type="catalytic activity">
    <reaction evidence="6 7">
        <text>L-glutamate 5-semialdehyde + phosphate + NADP(+) = L-glutamyl 5-phosphate + NADPH + H(+)</text>
        <dbReference type="Rhea" id="RHEA:19541"/>
        <dbReference type="ChEBI" id="CHEBI:15378"/>
        <dbReference type="ChEBI" id="CHEBI:43474"/>
        <dbReference type="ChEBI" id="CHEBI:57783"/>
        <dbReference type="ChEBI" id="CHEBI:58066"/>
        <dbReference type="ChEBI" id="CHEBI:58274"/>
        <dbReference type="ChEBI" id="CHEBI:58349"/>
        <dbReference type="EC" id="1.2.1.41"/>
    </reaction>
</comment>
<evidence type="ECO:0000313" key="9">
    <source>
        <dbReference type="EMBL" id="TWU28515.1"/>
    </source>
</evidence>
<accession>A0A5C6CXA8</accession>
<evidence type="ECO:0000256" key="1">
    <source>
        <dbReference type="ARBA" id="ARBA00004985"/>
    </source>
</evidence>
<dbReference type="Pfam" id="PF00171">
    <property type="entry name" value="Aldedh"/>
    <property type="match status" value="2"/>
</dbReference>
<dbReference type="EMBL" id="SJPS01000002">
    <property type="protein sequence ID" value="TWU28515.1"/>
    <property type="molecule type" value="Genomic_DNA"/>
</dbReference>
<reference evidence="9 10" key="1">
    <citation type="submission" date="2019-02" db="EMBL/GenBank/DDBJ databases">
        <title>Deep-cultivation of Planctomycetes and their phenomic and genomic characterization uncovers novel biology.</title>
        <authorList>
            <person name="Wiegand S."/>
            <person name="Jogler M."/>
            <person name="Boedeker C."/>
            <person name="Pinto D."/>
            <person name="Vollmers J."/>
            <person name="Rivas-Marin E."/>
            <person name="Kohn T."/>
            <person name="Peeters S.H."/>
            <person name="Heuer A."/>
            <person name="Rast P."/>
            <person name="Oberbeckmann S."/>
            <person name="Bunk B."/>
            <person name="Jeske O."/>
            <person name="Meyerdierks A."/>
            <person name="Storesund J.E."/>
            <person name="Kallscheuer N."/>
            <person name="Luecker S."/>
            <person name="Lage O.M."/>
            <person name="Pohl T."/>
            <person name="Merkel B.J."/>
            <person name="Hornburger P."/>
            <person name="Mueller R.-W."/>
            <person name="Bruemmer F."/>
            <person name="Labrenz M."/>
            <person name="Spormann A.M."/>
            <person name="Op Den Camp H."/>
            <person name="Overmann J."/>
            <person name="Amann R."/>
            <person name="Jetten M.S.M."/>
            <person name="Mascher T."/>
            <person name="Medema M.H."/>
            <person name="Devos D.P."/>
            <person name="Kaster A.-K."/>
            <person name="Ovreas L."/>
            <person name="Rohde M."/>
            <person name="Galperin M.Y."/>
            <person name="Jogler C."/>
        </authorList>
    </citation>
    <scope>NUCLEOTIDE SEQUENCE [LARGE SCALE GENOMIC DNA]</scope>
    <source>
        <strain evidence="9 10">Pla144</strain>
    </source>
</reference>
<evidence type="ECO:0000256" key="6">
    <source>
        <dbReference type="ARBA" id="ARBA00049024"/>
    </source>
</evidence>
<dbReference type="Gene3D" id="3.40.309.10">
    <property type="entry name" value="Aldehyde Dehydrogenase, Chain A, domain 2"/>
    <property type="match status" value="1"/>
</dbReference>
<name>A0A5C6CXA8_9BACT</name>
<dbReference type="NCBIfam" id="TIGR00407">
    <property type="entry name" value="proA"/>
    <property type="match status" value="1"/>
</dbReference>
<dbReference type="EC" id="1.2.1.41" evidence="7"/>
<dbReference type="HAMAP" id="MF_00412">
    <property type="entry name" value="ProA"/>
    <property type="match status" value="1"/>
</dbReference>
<dbReference type="FunFam" id="3.40.309.10:FF:000006">
    <property type="entry name" value="Gamma-glutamyl phosphate reductase"/>
    <property type="match status" value="1"/>
</dbReference>
<dbReference type="Proteomes" id="UP000318437">
    <property type="component" value="Unassembled WGS sequence"/>
</dbReference>
<dbReference type="UniPathway" id="UPA00098">
    <property type="reaction ID" value="UER00360"/>
</dbReference>
<comment type="subcellular location">
    <subcellularLocation>
        <location evidence="7">Cytoplasm</location>
    </subcellularLocation>
</comment>
<dbReference type="PANTHER" id="PTHR11063:SF8">
    <property type="entry name" value="DELTA-1-PYRROLINE-5-CARBOXYLATE SYNTHASE"/>
    <property type="match status" value="1"/>
</dbReference>
<evidence type="ECO:0000259" key="8">
    <source>
        <dbReference type="Pfam" id="PF00171"/>
    </source>
</evidence>
<dbReference type="AlphaFoldDB" id="A0A5C6CXA8"/>
<evidence type="ECO:0000256" key="3">
    <source>
        <dbReference type="ARBA" id="ARBA00022650"/>
    </source>
</evidence>
<protein>
    <recommendedName>
        <fullName evidence="7">Gamma-glutamyl phosphate reductase</fullName>
        <shortName evidence="7">GPR</shortName>
        <ecNumber evidence="7">1.2.1.41</ecNumber>
    </recommendedName>
    <alternativeName>
        <fullName evidence="7">Glutamate-5-semialdehyde dehydrogenase</fullName>
    </alternativeName>
    <alternativeName>
        <fullName evidence="7">Glutamyl-gamma-semialdehyde dehydrogenase</fullName>
        <shortName evidence="7">GSA dehydrogenase</shortName>
    </alternativeName>
</protein>
<feature type="domain" description="Aldehyde dehydrogenase" evidence="8">
    <location>
        <begin position="67"/>
        <end position="347"/>
    </location>
</feature>